<protein>
    <submittedName>
        <fullName evidence="9">Uncharacterized protein</fullName>
    </submittedName>
</protein>
<feature type="chain" id="PRO_5044777677" evidence="8">
    <location>
        <begin position="21"/>
        <end position="542"/>
    </location>
</feature>
<evidence type="ECO:0000256" key="4">
    <source>
        <dbReference type="ARBA" id="ARBA00022847"/>
    </source>
</evidence>
<feature type="transmembrane region" description="Helical" evidence="7">
    <location>
        <begin position="450"/>
        <end position="472"/>
    </location>
</feature>
<dbReference type="Gene3D" id="1.20.1530.20">
    <property type="match status" value="1"/>
</dbReference>
<evidence type="ECO:0000256" key="8">
    <source>
        <dbReference type="SAM" id="SignalP"/>
    </source>
</evidence>
<keyword evidence="8" id="KW-0732">Signal</keyword>
<reference evidence="9 10" key="1">
    <citation type="submission" date="2024-11" db="EMBL/GenBank/DDBJ databases">
        <title>Adaptive evolution of stress response genes in parasites aligns with host niche diversity.</title>
        <authorList>
            <person name="Hahn C."/>
            <person name="Resl P."/>
        </authorList>
    </citation>
    <scope>NUCLEOTIDE SEQUENCE [LARGE SCALE GENOMIC DNA]</scope>
    <source>
        <strain evidence="9">EGGRZ-B1_66</strain>
        <tissue evidence="9">Body</tissue>
    </source>
</reference>
<name>A0ABD2QHQ7_9PLAT</name>
<comment type="caution">
    <text evidence="9">The sequence shown here is derived from an EMBL/GenBank/DDBJ whole genome shotgun (WGS) entry which is preliminary data.</text>
</comment>
<accession>A0ABD2QHQ7</accession>
<keyword evidence="4" id="KW-0769">Symport</keyword>
<comment type="similarity">
    <text evidence="2">Belongs to the bile acid:sodium symporter (BASS) (TC 2.A.28) family.</text>
</comment>
<keyword evidence="3 7" id="KW-0812">Transmembrane</keyword>
<feature type="transmembrane region" description="Helical" evidence="7">
    <location>
        <begin position="389"/>
        <end position="409"/>
    </location>
</feature>
<sequence length="542" mass="60871">MLFFHAITTWLTLVIYGVHSFPDPQDIIPAETLSGLIREPRRLAQIERFDVLMKNHTFGDFIAFNVSLQSPPAESTLFHLSVRTQNLSVNSHSENNILEVNAQLLALDKKFQGIALSFDSDNAIVATVTNAQWYLFTQIAMRRSYPVYVNYSSHDIGKGFIRVWVRPVRNLPIALDQESESTFGVWKFVYSTEEQVRNYWSSVDPGFVRIEPEFGYKLKIERKKSWTYYLFQAVLMTFLLLITFAMGCDLKLKVVKSILKKPVGPVIGFVCQYAIMPSVSYFTPLMRDLGFGLFVIGCSPGGGASNFWSFILGGDISLSMTMTFISTCAAFVMLPLLLATLGPFFYPNVKYAIPFMSLFLSLTLIVGPCGLGILLRWRKEAWAKKVVRMLKPLGGLFMVFILTFGVYANLEIYRLMSIYPIAIPIGAALPWGAFLISACLALALKQPKPFVLTIAIETMMQNIGIAIQILLFNMPKPEGEIGTVMPLIIAIFTPIPLYFALLGKVIYSNFFKKDKPKSSPKTKSAEFDVDDVMPINALKTNL</sequence>
<feature type="transmembrane region" description="Helical" evidence="7">
    <location>
        <begin position="226"/>
        <end position="250"/>
    </location>
</feature>
<dbReference type="GO" id="GO:0016020">
    <property type="term" value="C:membrane"/>
    <property type="evidence" value="ECO:0007669"/>
    <property type="project" value="UniProtKB-SubCell"/>
</dbReference>
<keyword evidence="6 7" id="KW-0472">Membrane</keyword>
<feature type="transmembrane region" description="Helical" evidence="7">
    <location>
        <begin position="421"/>
        <end position="443"/>
    </location>
</feature>
<keyword evidence="5 7" id="KW-1133">Transmembrane helix</keyword>
<feature type="transmembrane region" description="Helical" evidence="7">
    <location>
        <begin position="484"/>
        <end position="507"/>
    </location>
</feature>
<evidence type="ECO:0000256" key="5">
    <source>
        <dbReference type="ARBA" id="ARBA00022989"/>
    </source>
</evidence>
<feature type="transmembrane region" description="Helical" evidence="7">
    <location>
        <begin position="262"/>
        <end position="283"/>
    </location>
</feature>
<feature type="signal peptide" evidence="8">
    <location>
        <begin position="1"/>
        <end position="20"/>
    </location>
</feature>
<feature type="transmembrane region" description="Helical" evidence="7">
    <location>
        <begin position="324"/>
        <end position="346"/>
    </location>
</feature>
<feature type="transmembrane region" description="Helical" evidence="7">
    <location>
        <begin position="352"/>
        <end position="377"/>
    </location>
</feature>
<evidence type="ECO:0000256" key="6">
    <source>
        <dbReference type="ARBA" id="ARBA00023136"/>
    </source>
</evidence>
<dbReference type="Proteomes" id="UP001626550">
    <property type="component" value="Unassembled WGS sequence"/>
</dbReference>
<evidence type="ECO:0000313" key="9">
    <source>
        <dbReference type="EMBL" id="KAL3319064.1"/>
    </source>
</evidence>
<dbReference type="InterPro" id="IPR002657">
    <property type="entry name" value="BilAc:Na_symport/Acr3"/>
</dbReference>
<dbReference type="Pfam" id="PF01758">
    <property type="entry name" value="SBF"/>
    <property type="match status" value="1"/>
</dbReference>
<evidence type="ECO:0000256" key="3">
    <source>
        <dbReference type="ARBA" id="ARBA00022692"/>
    </source>
</evidence>
<dbReference type="PANTHER" id="PTHR10361">
    <property type="entry name" value="SODIUM-BILE ACID COTRANSPORTER"/>
    <property type="match status" value="1"/>
</dbReference>
<evidence type="ECO:0000256" key="1">
    <source>
        <dbReference type="ARBA" id="ARBA00004141"/>
    </source>
</evidence>
<feature type="transmembrane region" description="Helical" evidence="7">
    <location>
        <begin position="289"/>
        <end position="312"/>
    </location>
</feature>
<dbReference type="GO" id="GO:0015293">
    <property type="term" value="F:symporter activity"/>
    <property type="evidence" value="ECO:0007669"/>
    <property type="project" value="UniProtKB-KW"/>
</dbReference>
<dbReference type="EMBL" id="JBJKFK010000173">
    <property type="protein sequence ID" value="KAL3319064.1"/>
    <property type="molecule type" value="Genomic_DNA"/>
</dbReference>
<organism evidence="9 10">
    <name type="scientific">Cichlidogyrus casuarinus</name>
    <dbReference type="NCBI Taxonomy" id="1844966"/>
    <lineage>
        <taxon>Eukaryota</taxon>
        <taxon>Metazoa</taxon>
        <taxon>Spiralia</taxon>
        <taxon>Lophotrochozoa</taxon>
        <taxon>Platyhelminthes</taxon>
        <taxon>Monogenea</taxon>
        <taxon>Monopisthocotylea</taxon>
        <taxon>Dactylogyridea</taxon>
        <taxon>Ancyrocephalidae</taxon>
        <taxon>Cichlidogyrus</taxon>
    </lineage>
</organism>
<dbReference type="PANTHER" id="PTHR10361:SF28">
    <property type="entry name" value="P3 PROTEIN-RELATED"/>
    <property type="match status" value="1"/>
</dbReference>
<keyword evidence="4" id="KW-0813">Transport</keyword>
<evidence type="ECO:0000256" key="7">
    <source>
        <dbReference type="SAM" id="Phobius"/>
    </source>
</evidence>
<gene>
    <name evidence="9" type="ORF">Ciccas_002261</name>
</gene>
<evidence type="ECO:0000313" key="10">
    <source>
        <dbReference type="Proteomes" id="UP001626550"/>
    </source>
</evidence>
<dbReference type="InterPro" id="IPR004710">
    <property type="entry name" value="Bilac:Na_transpt"/>
</dbReference>
<evidence type="ECO:0000256" key="2">
    <source>
        <dbReference type="ARBA" id="ARBA00006528"/>
    </source>
</evidence>
<keyword evidence="10" id="KW-1185">Reference proteome</keyword>
<dbReference type="AlphaFoldDB" id="A0ABD2QHQ7"/>
<proteinExistence type="inferred from homology"/>
<comment type="subcellular location">
    <subcellularLocation>
        <location evidence="1">Membrane</location>
        <topology evidence="1">Multi-pass membrane protein</topology>
    </subcellularLocation>
</comment>
<dbReference type="InterPro" id="IPR038770">
    <property type="entry name" value="Na+/solute_symporter_sf"/>
</dbReference>